<keyword evidence="7" id="KW-0482">Metalloprotease</keyword>
<keyword evidence="8" id="KW-0865">Zymogen</keyword>
<dbReference type="GO" id="GO:0006508">
    <property type="term" value="P:proteolysis"/>
    <property type="evidence" value="ECO:0007669"/>
    <property type="project" value="UniProtKB-KW"/>
</dbReference>
<evidence type="ECO:0000256" key="4">
    <source>
        <dbReference type="ARBA" id="ARBA00022729"/>
    </source>
</evidence>
<name>A0A6A6IYW2_9PLEO</name>
<reference evidence="10" key="1">
    <citation type="journal article" date="2020" name="Stud. Mycol.">
        <title>101 Dothideomycetes genomes: a test case for predicting lifestyles and emergence of pathogens.</title>
        <authorList>
            <person name="Haridas S."/>
            <person name="Albert R."/>
            <person name="Binder M."/>
            <person name="Bloem J."/>
            <person name="Labutti K."/>
            <person name="Salamov A."/>
            <person name="Andreopoulos B."/>
            <person name="Baker S."/>
            <person name="Barry K."/>
            <person name="Bills G."/>
            <person name="Bluhm B."/>
            <person name="Cannon C."/>
            <person name="Castanera R."/>
            <person name="Culley D."/>
            <person name="Daum C."/>
            <person name="Ezra D."/>
            <person name="Gonzalez J."/>
            <person name="Henrissat B."/>
            <person name="Kuo A."/>
            <person name="Liang C."/>
            <person name="Lipzen A."/>
            <person name="Lutzoni F."/>
            <person name="Magnuson J."/>
            <person name="Mondo S."/>
            <person name="Nolan M."/>
            <person name="Ohm R."/>
            <person name="Pangilinan J."/>
            <person name="Park H.-J."/>
            <person name="Ramirez L."/>
            <person name="Alfaro M."/>
            <person name="Sun H."/>
            <person name="Tritt A."/>
            <person name="Yoshinaga Y."/>
            <person name="Zwiers L.-H."/>
            <person name="Turgeon B."/>
            <person name="Goodwin S."/>
            <person name="Spatafora J."/>
            <person name="Crous P."/>
            <person name="Grigoriev I."/>
        </authorList>
    </citation>
    <scope>NUCLEOTIDE SEQUENCE</scope>
    <source>
        <strain evidence="10">CBS 122368</strain>
    </source>
</reference>
<evidence type="ECO:0000256" key="3">
    <source>
        <dbReference type="ARBA" id="ARBA00022723"/>
    </source>
</evidence>
<evidence type="ECO:0000256" key="9">
    <source>
        <dbReference type="SAM" id="MobiDB-lite"/>
    </source>
</evidence>
<dbReference type="GO" id="GO:0008270">
    <property type="term" value="F:zinc ion binding"/>
    <property type="evidence" value="ECO:0007669"/>
    <property type="project" value="InterPro"/>
</dbReference>
<comment type="cofactor">
    <cofactor evidence="1">
        <name>Zn(2+)</name>
        <dbReference type="ChEBI" id="CHEBI:29105"/>
    </cofactor>
</comment>
<dbReference type="GO" id="GO:0031012">
    <property type="term" value="C:extracellular matrix"/>
    <property type="evidence" value="ECO:0007669"/>
    <property type="project" value="InterPro"/>
</dbReference>
<dbReference type="GeneID" id="54574585"/>
<evidence type="ECO:0000256" key="8">
    <source>
        <dbReference type="ARBA" id="ARBA00023145"/>
    </source>
</evidence>
<evidence type="ECO:0000256" key="6">
    <source>
        <dbReference type="ARBA" id="ARBA00022833"/>
    </source>
</evidence>
<keyword evidence="4" id="KW-0732">Signal</keyword>
<proteinExistence type="predicted"/>
<dbReference type="GO" id="GO:0004222">
    <property type="term" value="F:metalloendopeptidase activity"/>
    <property type="evidence" value="ECO:0007669"/>
    <property type="project" value="InterPro"/>
</dbReference>
<feature type="region of interest" description="Disordered" evidence="9">
    <location>
        <begin position="52"/>
        <end position="139"/>
    </location>
</feature>
<evidence type="ECO:0000256" key="1">
    <source>
        <dbReference type="ARBA" id="ARBA00001947"/>
    </source>
</evidence>
<feature type="region of interest" description="Disordered" evidence="9">
    <location>
        <begin position="1"/>
        <end position="23"/>
    </location>
</feature>
<dbReference type="InterPro" id="IPR021158">
    <property type="entry name" value="Pept_M10A_Zn_BS"/>
</dbReference>
<accession>A0A6A6IYW2</accession>
<dbReference type="PROSITE" id="PS00546">
    <property type="entry name" value="CYSTEINE_SWITCH"/>
    <property type="match status" value="1"/>
</dbReference>
<evidence type="ECO:0000256" key="2">
    <source>
        <dbReference type="ARBA" id="ARBA00022670"/>
    </source>
</evidence>
<dbReference type="Proteomes" id="UP000800094">
    <property type="component" value="Unassembled WGS sequence"/>
</dbReference>
<evidence type="ECO:0000256" key="7">
    <source>
        <dbReference type="ARBA" id="ARBA00023049"/>
    </source>
</evidence>
<evidence type="ECO:0000256" key="5">
    <source>
        <dbReference type="ARBA" id="ARBA00022801"/>
    </source>
</evidence>
<feature type="compositionally biased region" description="Polar residues" evidence="9">
    <location>
        <begin position="55"/>
        <end position="75"/>
    </location>
</feature>
<dbReference type="EMBL" id="ML987189">
    <property type="protein sequence ID" value="KAF2255488.1"/>
    <property type="molecule type" value="Genomic_DNA"/>
</dbReference>
<gene>
    <name evidence="10" type="ORF">BU26DRAFT_26</name>
</gene>
<dbReference type="AlphaFoldDB" id="A0A6A6IYW2"/>
<dbReference type="RefSeq" id="XP_033690492.1">
    <property type="nucleotide sequence ID" value="XM_033821255.1"/>
</dbReference>
<evidence type="ECO:0000313" key="11">
    <source>
        <dbReference type="Proteomes" id="UP000800094"/>
    </source>
</evidence>
<evidence type="ECO:0000313" key="10">
    <source>
        <dbReference type="EMBL" id="KAF2255488.1"/>
    </source>
</evidence>
<keyword evidence="11" id="KW-1185">Reference proteome</keyword>
<keyword evidence="5" id="KW-0378">Hydrolase</keyword>
<keyword evidence="3" id="KW-0479">Metal-binding</keyword>
<protein>
    <submittedName>
        <fullName evidence="10">Uncharacterized protein</fullName>
    </submittedName>
</protein>
<keyword evidence="6" id="KW-0862">Zinc</keyword>
<sequence length="139" mass="15221">MMLLHLTSRTPTGHTPMRHDAPSRIPHTADMCLSLLSSPSACSMCGSALDPRLPTTLNPENATTTSKHYSRTDATSRAVETRSTQQRHLRLFDAGEEASTTLSSPRCGFPRSRTKFPPMEQPQPASRSVIPRHQGPSSL</sequence>
<keyword evidence="2" id="KW-0645">Protease</keyword>
<organism evidence="10 11">
    <name type="scientific">Trematosphaeria pertusa</name>
    <dbReference type="NCBI Taxonomy" id="390896"/>
    <lineage>
        <taxon>Eukaryota</taxon>
        <taxon>Fungi</taxon>
        <taxon>Dikarya</taxon>
        <taxon>Ascomycota</taxon>
        <taxon>Pezizomycotina</taxon>
        <taxon>Dothideomycetes</taxon>
        <taxon>Pleosporomycetidae</taxon>
        <taxon>Pleosporales</taxon>
        <taxon>Massarineae</taxon>
        <taxon>Trematosphaeriaceae</taxon>
        <taxon>Trematosphaeria</taxon>
    </lineage>
</organism>